<evidence type="ECO:0000256" key="9">
    <source>
        <dbReference type="ARBA" id="ARBA00022912"/>
    </source>
</evidence>
<dbReference type="CDD" id="cd11288">
    <property type="entry name" value="gelsolin_S5_like"/>
    <property type="match status" value="1"/>
</dbReference>
<feature type="active site" description="Proton donor" evidence="14">
    <location>
        <position position="114"/>
    </location>
</feature>
<reference evidence="19 20" key="1">
    <citation type="submission" date="2018-07" db="EMBL/GenBank/DDBJ databases">
        <title>A high quality draft genome assembly of the barn swallow (H. rustica rustica).</title>
        <authorList>
            <person name="Formenti G."/>
            <person name="Chiara M."/>
            <person name="Poveda L."/>
            <person name="Francoijs K.-J."/>
            <person name="Bonisoli-Alquati A."/>
            <person name="Canova L."/>
            <person name="Gianfranceschi L."/>
            <person name="Horner D.S."/>
            <person name="Saino N."/>
        </authorList>
    </citation>
    <scope>NUCLEOTIDE SEQUENCE [LARGE SCALE GENOMIC DNA]</scope>
    <source>
        <strain evidence="19">Chelidonia</strain>
        <tissue evidence="19">Blood</tissue>
    </source>
</reference>
<comment type="subcellular location">
    <subcellularLocation>
        <location evidence="1">Cytoplasm</location>
        <location evidence="1">Cytoskeleton</location>
    </subcellularLocation>
</comment>
<evidence type="ECO:0000313" key="19">
    <source>
        <dbReference type="EMBL" id="RMC04700.1"/>
    </source>
</evidence>
<dbReference type="Pfam" id="PF03031">
    <property type="entry name" value="NIF"/>
    <property type="match status" value="1"/>
</dbReference>
<protein>
    <recommendedName>
        <fullName evidence="3">protein-serine/threonine phosphatase</fullName>
        <ecNumber evidence="3">3.1.3.16</ecNumber>
    </recommendedName>
</protein>
<dbReference type="PROSITE" id="PS51089">
    <property type="entry name" value="HP"/>
    <property type="match status" value="1"/>
</dbReference>
<dbReference type="FunFam" id="3.40.20.10:FF:000001">
    <property type="entry name" value="Gelsolin"/>
    <property type="match status" value="1"/>
</dbReference>
<dbReference type="Pfam" id="PF00626">
    <property type="entry name" value="Gelsolin"/>
    <property type="match status" value="6"/>
</dbReference>
<keyword evidence="10" id="KW-0009">Actin-binding</keyword>
<evidence type="ECO:0000256" key="7">
    <source>
        <dbReference type="ARBA" id="ARBA00022801"/>
    </source>
</evidence>
<organism evidence="19 20">
    <name type="scientific">Hirundo rustica rustica</name>
    <dbReference type="NCBI Taxonomy" id="333673"/>
    <lineage>
        <taxon>Eukaryota</taxon>
        <taxon>Metazoa</taxon>
        <taxon>Chordata</taxon>
        <taxon>Craniata</taxon>
        <taxon>Vertebrata</taxon>
        <taxon>Euteleostomi</taxon>
        <taxon>Archelosauria</taxon>
        <taxon>Archosauria</taxon>
        <taxon>Dinosauria</taxon>
        <taxon>Saurischia</taxon>
        <taxon>Theropoda</taxon>
        <taxon>Coelurosauria</taxon>
        <taxon>Aves</taxon>
        <taxon>Neognathae</taxon>
        <taxon>Neoaves</taxon>
        <taxon>Telluraves</taxon>
        <taxon>Australaves</taxon>
        <taxon>Passeriformes</taxon>
        <taxon>Sylvioidea</taxon>
        <taxon>Hirundinidae</taxon>
        <taxon>Hirundo</taxon>
    </lineage>
</organism>
<proteinExistence type="inferred from homology"/>
<dbReference type="SUPFAM" id="SSF47050">
    <property type="entry name" value="VHP, Villin headpiece domain"/>
    <property type="match status" value="1"/>
</dbReference>
<dbReference type="CDD" id="cd11291">
    <property type="entry name" value="gelsolin_S6_like"/>
    <property type="match status" value="1"/>
</dbReference>
<dbReference type="CDD" id="cd11290">
    <property type="entry name" value="gelsolin_S1_like"/>
    <property type="match status" value="1"/>
</dbReference>
<dbReference type="InterPro" id="IPR029006">
    <property type="entry name" value="ADF-H/Gelsolin-like_dom_sf"/>
</dbReference>
<dbReference type="GO" id="GO:0008154">
    <property type="term" value="P:actin polymerization or depolymerization"/>
    <property type="evidence" value="ECO:0007669"/>
    <property type="project" value="TreeGrafter"/>
</dbReference>
<evidence type="ECO:0000256" key="15">
    <source>
        <dbReference type="PIRSR" id="PIRSR640078-3"/>
    </source>
</evidence>
<dbReference type="FunFam" id="3.40.20.10:FF:000004">
    <property type="entry name" value="Gelsolin"/>
    <property type="match status" value="1"/>
</dbReference>
<dbReference type="GO" id="GO:0008420">
    <property type="term" value="F:RNA polymerase II CTD heptapeptide repeat phosphatase activity"/>
    <property type="evidence" value="ECO:0007669"/>
    <property type="project" value="InterPro"/>
</dbReference>
<evidence type="ECO:0000256" key="8">
    <source>
        <dbReference type="ARBA" id="ARBA00022837"/>
    </source>
</evidence>
<dbReference type="AlphaFoldDB" id="A0A3M0K0G9"/>
<dbReference type="Proteomes" id="UP000269221">
    <property type="component" value="Unassembled WGS sequence"/>
</dbReference>
<dbReference type="InterPro" id="IPR036886">
    <property type="entry name" value="Villin_headpiece_dom_sf"/>
</dbReference>
<dbReference type="CDD" id="cd07521">
    <property type="entry name" value="HAD_FCP1-like"/>
    <property type="match status" value="1"/>
</dbReference>
<evidence type="ECO:0000256" key="16">
    <source>
        <dbReference type="SAM" id="MobiDB-lite"/>
    </source>
</evidence>
<feature type="site" description="Transition state stabilizer" evidence="15">
    <location>
        <position position="168"/>
    </location>
</feature>
<dbReference type="InterPro" id="IPR007123">
    <property type="entry name" value="Gelsolin-like_dom"/>
</dbReference>
<comment type="caution">
    <text evidence="19">The sequence shown here is derived from an EMBL/GenBank/DDBJ whole genome shotgun (WGS) entry which is preliminary data.</text>
</comment>
<feature type="region of interest" description="Disordered" evidence="16">
    <location>
        <begin position="1054"/>
        <end position="1099"/>
    </location>
</feature>
<dbReference type="FunFam" id="3.40.50.1000:FF:000013">
    <property type="entry name" value="Carboxy-terminal domain RNA polymerase II polypeptide A small"/>
    <property type="match status" value="1"/>
</dbReference>
<evidence type="ECO:0000256" key="3">
    <source>
        <dbReference type="ARBA" id="ARBA00013081"/>
    </source>
</evidence>
<dbReference type="FunFam" id="3.40.20.10:FF:000005">
    <property type="entry name" value="Gelsolin"/>
    <property type="match status" value="1"/>
</dbReference>
<dbReference type="Gene3D" id="3.40.20.10">
    <property type="entry name" value="Severin"/>
    <property type="match status" value="6"/>
</dbReference>
<name>A0A3M0K0G9_HIRRU</name>
<keyword evidence="6" id="KW-0677">Repeat</keyword>
<dbReference type="InterPro" id="IPR007122">
    <property type="entry name" value="Villin/Gelsolin"/>
</dbReference>
<evidence type="ECO:0000256" key="2">
    <source>
        <dbReference type="ARBA" id="ARBA00008418"/>
    </source>
</evidence>
<dbReference type="GO" id="GO:0051014">
    <property type="term" value="P:actin filament severing"/>
    <property type="evidence" value="ECO:0007669"/>
    <property type="project" value="TreeGrafter"/>
</dbReference>
<dbReference type="SFLD" id="SFLDS00003">
    <property type="entry name" value="Haloacid_Dehalogenase"/>
    <property type="match status" value="1"/>
</dbReference>
<comment type="catalytic activity">
    <reaction evidence="12">
        <text>O-phospho-L-seryl-[protein] + H2O = L-seryl-[protein] + phosphate</text>
        <dbReference type="Rhea" id="RHEA:20629"/>
        <dbReference type="Rhea" id="RHEA-COMP:9863"/>
        <dbReference type="Rhea" id="RHEA-COMP:11604"/>
        <dbReference type="ChEBI" id="CHEBI:15377"/>
        <dbReference type="ChEBI" id="CHEBI:29999"/>
        <dbReference type="ChEBI" id="CHEBI:43474"/>
        <dbReference type="ChEBI" id="CHEBI:83421"/>
        <dbReference type="EC" id="3.1.3.16"/>
    </reaction>
</comment>
<feature type="compositionally biased region" description="Low complexity" evidence="16">
    <location>
        <begin position="1074"/>
        <end position="1092"/>
    </location>
</feature>
<evidence type="ECO:0000256" key="6">
    <source>
        <dbReference type="ARBA" id="ARBA00022737"/>
    </source>
</evidence>
<evidence type="ECO:0000256" key="14">
    <source>
        <dbReference type="PIRSR" id="PIRSR640078-1"/>
    </source>
</evidence>
<dbReference type="SMART" id="SM00577">
    <property type="entry name" value="CPDc"/>
    <property type="match status" value="1"/>
</dbReference>
<evidence type="ECO:0000256" key="1">
    <source>
        <dbReference type="ARBA" id="ARBA00004245"/>
    </source>
</evidence>
<dbReference type="GO" id="GO:0005737">
    <property type="term" value="C:cytoplasm"/>
    <property type="evidence" value="ECO:0007669"/>
    <property type="project" value="TreeGrafter"/>
</dbReference>
<dbReference type="EC" id="3.1.3.16" evidence="3"/>
<dbReference type="CDD" id="cd11292">
    <property type="entry name" value="gelsolin_S3_like"/>
    <property type="match status" value="1"/>
</dbReference>
<dbReference type="STRING" id="333673.A0A3M0K0G9"/>
<dbReference type="InterPro" id="IPR004274">
    <property type="entry name" value="FCP1_dom"/>
</dbReference>
<gene>
    <name evidence="19" type="ORF">DUI87_17870</name>
</gene>
<feature type="active site" description="4-aspartylphosphate intermediate" evidence="14">
    <location>
        <position position="112"/>
    </location>
</feature>
<dbReference type="GO" id="GO:0005546">
    <property type="term" value="F:phosphatidylinositol-4,5-bisphosphate binding"/>
    <property type="evidence" value="ECO:0007669"/>
    <property type="project" value="TreeGrafter"/>
</dbReference>
<dbReference type="GO" id="GO:0015629">
    <property type="term" value="C:actin cytoskeleton"/>
    <property type="evidence" value="ECO:0007669"/>
    <property type="project" value="TreeGrafter"/>
</dbReference>
<keyword evidence="7" id="KW-0378">Hydrolase</keyword>
<dbReference type="PRINTS" id="PR00597">
    <property type="entry name" value="GELSOLIN"/>
</dbReference>
<dbReference type="SMART" id="SM00262">
    <property type="entry name" value="GEL"/>
    <property type="match status" value="6"/>
</dbReference>
<feature type="domain" description="FCP1 homology" evidence="17">
    <location>
        <begin position="102"/>
        <end position="260"/>
    </location>
</feature>
<dbReference type="InterPro" id="IPR036180">
    <property type="entry name" value="Gelsolin-like_dom_sf"/>
</dbReference>
<dbReference type="OrthoDB" id="6375767at2759"/>
<dbReference type="EMBL" id="QRBI01000123">
    <property type="protein sequence ID" value="RMC04700.1"/>
    <property type="molecule type" value="Genomic_DNA"/>
</dbReference>
<dbReference type="NCBIfam" id="TIGR02251">
    <property type="entry name" value="HIF-SF_euk"/>
    <property type="match status" value="1"/>
</dbReference>
<evidence type="ECO:0000259" key="18">
    <source>
        <dbReference type="PROSITE" id="PS51089"/>
    </source>
</evidence>
<dbReference type="InterPro" id="IPR023214">
    <property type="entry name" value="HAD_sf"/>
</dbReference>
<dbReference type="SUPFAM" id="SSF82754">
    <property type="entry name" value="C-terminal, gelsolin-like domain of Sec23/24"/>
    <property type="match status" value="2"/>
</dbReference>
<keyword evidence="4" id="KW-0117">Actin capping</keyword>
<dbReference type="PANTHER" id="PTHR11977:SF30">
    <property type="entry name" value="VILLIN-LIKE PROTEIN"/>
    <property type="match status" value="1"/>
</dbReference>
<evidence type="ECO:0000313" key="20">
    <source>
        <dbReference type="Proteomes" id="UP000269221"/>
    </source>
</evidence>
<feature type="domain" description="HP" evidence="18">
    <location>
        <begin position="1095"/>
        <end position="1161"/>
    </location>
</feature>
<keyword evidence="9" id="KW-0904">Protein phosphatase</keyword>
<dbReference type="FunFam" id="3.40.20.10:FF:000002">
    <property type="entry name" value="Gelsolin"/>
    <property type="match status" value="1"/>
</dbReference>
<comment type="similarity">
    <text evidence="2">Belongs to the villin/gelsolin family.</text>
</comment>
<dbReference type="InterPro" id="IPR011948">
    <property type="entry name" value="Dullard_phosphatase"/>
</dbReference>
<dbReference type="SUPFAM" id="SSF56784">
    <property type="entry name" value="HAD-like"/>
    <property type="match status" value="1"/>
</dbReference>
<dbReference type="InterPro" id="IPR040078">
    <property type="entry name" value="RNA_Pol_CTD_Phosphatase"/>
</dbReference>
<dbReference type="InterPro" id="IPR003128">
    <property type="entry name" value="Villin_headpiece"/>
</dbReference>
<evidence type="ECO:0000256" key="13">
    <source>
        <dbReference type="ARBA" id="ARBA00048336"/>
    </source>
</evidence>
<evidence type="ECO:0000256" key="5">
    <source>
        <dbReference type="ARBA" id="ARBA00022490"/>
    </source>
</evidence>
<evidence type="ECO:0000256" key="11">
    <source>
        <dbReference type="ARBA" id="ARBA00023212"/>
    </source>
</evidence>
<dbReference type="Pfam" id="PF02209">
    <property type="entry name" value="VHP"/>
    <property type="match status" value="1"/>
</dbReference>
<feature type="compositionally biased region" description="Polar residues" evidence="16">
    <location>
        <begin position="1054"/>
        <end position="1066"/>
    </location>
</feature>
<accession>A0A3M0K0G9</accession>
<keyword evidence="11" id="KW-0206">Cytoskeleton</keyword>
<dbReference type="SFLD" id="SFLDG01124">
    <property type="entry name" value="C0.1:_RNA_Pol_CTD_Phosphatase"/>
    <property type="match status" value="1"/>
</dbReference>
<dbReference type="Gene3D" id="1.10.950.10">
    <property type="entry name" value="Villin headpiece domain"/>
    <property type="match status" value="1"/>
</dbReference>
<evidence type="ECO:0000259" key="17">
    <source>
        <dbReference type="PROSITE" id="PS50969"/>
    </source>
</evidence>
<evidence type="ECO:0000256" key="10">
    <source>
        <dbReference type="ARBA" id="ARBA00023203"/>
    </source>
</evidence>
<dbReference type="PANTHER" id="PTHR11977">
    <property type="entry name" value="VILLIN"/>
    <property type="match status" value="1"/>
</dbReference>
<dbReference type="SMART" id="SM00153">
    <property type="entry name" value="VHP"/>
    <property type="match status" value="1"/>
</dbReference>
<dbReference type="CDD" id="cd11289">
    <property type="entry name" value="gelsolin_S2_like"/>
    <property type="match status" value="1"/>
</dbReference>
<dbReference type="InterPro" id="IPR036412">
    <property type="entry name" value="HAD-like_sf"/>
</dbReference>
<dbReference type="FunFam" id="3.40.20.10:FF:000027">
    <property type="entry name" value="Villin 1"/>
    <property type="match status" value="1"/>
</dbReference>
<keyword evidence="8" id="KW-0106">Calcium</keyword>
<dbReference type="CDD" id="cd11293">
    <property type="entry name" value="gelsolin_S4_like"/>
    <property type="match status" value="1"/>
</dbReference>
<dbReference type="GO" id="GO:0051016">
    <property type="term" value="P:barbed-end actin filament capping"/>
    <property type="evidence" value="ECO:0007669"/>
    <property type="project" value="TreeGrafter"/>
</dbReference>
<keyword evidence="5" id="KW-0963">Cytoplasm</keyword>
<sequence>MSILVAPRRAQARLGGHMQLLFKNCAVSQCNISLKKQRSRSIFSTLFCCFRDYNVEPPSTNSTSALPPLVEENGGLQKGDQMQVMPIPSPPAKYLLPELTASDYGKKCVVIDLDETLVHSSFKPISNADFIVPVEIDGTIHQVYVLKRPHVDEFLQRMGELFECVLFTASLAKYADPVADLLDRWGVFRARLFRESCVFHRGNYVKDLSRLGRELSKVIIVDNSPASYIFHPENAVPVQSWFDDMTDTELLDLIPFFEGLSKEEEVYSMLHKLCNSSDCRMADGDTNLPTIERKLGLQIWGIENMKMVPVPEKAYGTFFEGDCYIILHTKRTSRGSAVDLHYWIGKDSSQDEQGAAAVYVTQLDTALGGSPVQHREVQGHESETFQSYFRNGIIYKKGGVASGFKHVETNMYNIKRLLHVKGKKHVSATEVALSWDSFNKGDVFLLDLGKVLIQWNGPSCSIAEKSRGLALARSIRDSERGGRAQIGIIDNERDSPDLMQIMRMVLGERRGELRDATPDTKADELQKANVRLYHVYEKDDDLVVQEIATRPLTQDLLQHEDCYILDQGGFKIYVWRGKASSPEEKKAAFTRAVGFIQAKGYPSSTNVEVINDGAESAMFKQLFQRWTEKNETQGLGKVYTTGKIAKVEQVKFDTTQLHARPELAAEQRMVDDASGEIEVWRIEDLQMQPVNPKTYGQFYGGDCYLVLYTYLRSGRPHYVLYMWQGRHASVDEITACALNAIELDRKYGDEAVQVRVTMGKEPRHFLAIFKGKLVIYEGGTSRAQKSTPEPAIRLFQVRGTDEVNTKATEVPARASSLNSNDVFLLTTSQVCYLWCGKVRLQRDTGRKPKESEIAEGCSGDEREMAKMVADIVSRRDKHTILEGQEPAEFWEALGGKAPYASEKRFQEQSTHYQPRLFECSNQTGRFIMTEVVGFCQEDLDEDDVMLLDTWEEIFLWVGKASNAQERNEAIASAKEYLKTHPAGRDLATPIILVKQGYEPLNFTGWFNAWDPYKWSDGKSYEEMKNSLGDVSAISEIKVDLNNLSLNKRTLSTTSVAGSGTANASSEYKSHFSHSDSNSYSNSNNHNSNSHSSPVPNGEGIYSREVLMHRTVDELPEGVDPTKKECYLSDADFHDIFGKSKDEFYQMPKWKQQNEKKQFGLF</sequence>
<keyword evidence="20" id="KW-1185">Reference proteome</keyword>
<comment type="catalytic activity">
    <reaction evidence="13">
        <text>O-phospho-L-threonyl-[protein] + H2O = L-threonyl-[protein] + phosphate</text>
        <dbReference type="Rhea" id="RHEA:47004"/>
        <dbReference type="Rhea" id="RHEA-COMP:11060"/>
        <dbReference type="Rhea" id="RHEA-COMP:11605"/>
        <dbReference type="ChEBI" id="CHEBI:15377"/>
        <dbReference type="ChEBI" id="CHEBI:30013"/>
        <dbReference type="ChEBI" id="CHEBI:43474"/>
        <dbReference type="ChEBI" id="CHEBI:61977"/>
        <dbReference type="EC" id="3.1.3.16"/>
    </reaction>
</comment>
<evidence type="ECO:0000256" key="4">
    <source>
        <dbReference type="ARBA" id="ARBA00022467"/>
    </source>
</evidence>
<feature type="site" description="Transition state stabilizer" evidence="15">
    <location>
        <position position="206"/>
    </location>
</feature>
<dbReference type="PROSITE" id="PS50969">
    <property type="entry name" value="FCP1"/>
    <property type="match status" value="1"/>
</dbReference>
<dbReference type="SUPFAM" id="SSF55753">
    <property type="entry name" value="Actin depolymerizing proteins"/>
    <property type="match status" value="4"/>
</dbReference>
<dbReference type="Gene3D" id="3.40.50.1000">
    <property type="entry name" value="HAD superfamily/HAD-like"/>
    <property type="match status" value="1"/>
</dbReference>
<dbReference type="GO" id="GO:0051015">
    <property type="term" value="F:actin filament binding"/>
    <property type="evidence" value="ECO:0007669"/>
    <property type="project" value="InterPro"/>
</dbReference>
<evidence type="ECO:0000256" key="12">
    <source>
        <dbReference type="ARBA" id="ARBA00047761"/>
    </source>
</evidence>